<protein>
    <submittedName>
        <fullName evidence="1">EcsC family protein</fullName>
    </submittedName>
</protein>
<dbReference type="RefSeq" id="WP_377913421.1">
    <property type="nucleotide sequence ID" value="NZ_JBHRZT010000020.1"/>
</dbReference>
<organism evidence="1 2">
    <name type="scientific">Bacillus songklensis</name>
    <dbReference type="NCBI Taxonomy" id="1069116"/>
    <lineage>
        <taxon>Bacteria</taxon>
        <taxon>Bacillati</taxon>
        <taxon>Bacillota</taxon>
        <taxon>Bacilli</taxon>
        <taxon>Bacillales</taxon>
        <taxon>Bacillaceae</taxon>
        <taxon>Bacillus</taxon>
    </lineage>
</organism>
<dbReference type="Proteomes" id="UP001595752">
    <property type="component" value="Unassembled WGS sequence"/>
</dbReference>
<accession>A0ABV8AZ24</accession>
<name>A0ABV8AZ24_9BACI</name>
<dbReference type="PANTHER" id="PTHR41260">
    <property type="entry name" value="PROTEIN ECSC"/>
    <property type="match status" value="1"/>
</dbReference>
<sequence length="281" mass="33111">MLTKRDELMLQEIREWRQELQAYTPHDLQLTYAQWLEQTVSIVPQDVRLTYINKLDEWLFHVSAWLQDSAVQKKAKKQILTSARALYGDIEQIEGLKQLTIDQLTYLAEQQLAKQRFYSLMQGALTGTGSSLFLSLDMPVLVLLNLRAVQLTAMSYGYEIKSPFELMLSLKVFHAASLPKQWQNEGWDYLVHELETHEHSFFYEGNENVLDETWFEKNVNQLLKTILLILMKKSVAKRNPILSMLVAGVMNYQFTRQVTEYAKRFYQYRYLREKGRDHNES</sequence>
<keyword evidence="2" id="KW-1185">Reference proteome</keyword>
<comment type="caution">
    <text evidence="1">The sequence shown here is derived from an EMBL/GenBank/DDBJ whole genome shotgun (WGS) entry which is preliminary data.</text>
</comment>
<dbReference type="Pfam" id="PF12787">
    <property type="entry name" value="EcsC"/>
    <property type="match status" value="1"/>
</dbReference>
<dbReference type="InterPro" id="IPR024787">
    <property type="entry name" value="EcsC"/>
</dbReference>
<proteinExistence type="predicted"/>
<dbReference type="PANTHER" id="PTHR41260:SF1">
    <property type="entry name" value="PROTEIN ECSC"/>
    <property type="match status" value="1"/>
</dbReference>
<evidence type="ECO:0000313" key="2">
    <source>
        <dbReference type="Proteomes" id="UP001595752"/>
    </source>
</evidence>
<gene>
    <name evidence="1" type="ORF">ACFOU2_06750</name>
</gene>
<evidence type="ECO:0000313" key="1">
    <source>
        <dbReference type="EMBL" id="MFC3883233.1"/>
    </source>
</evidence>
<reference evidence="2" key="1">
    <citation type="journal article" date="2019" name="Int. J. Syst. Evol. Microbiol.">
        <title>The Global Catalogue of Microorganisms (GCM) 10K type strain sequencing project: providing services to taxonomists for standard genome sequencing and annotation.</title>
        <authorList>
            <consortium name="The Broad Institute Genomics Platform"/>
            <consortium name="The Broad Institute Genome Sequencing Center for Infectious Disease"/>
            <person name="Wu L."/>
            <person name="Ma J."/>
        </authorList>
    </citation>
    <scope>NUCLEOTIDE SEQUENCE [LARGE SCALE GENOMIC DNA]</scope>
    <source>
        <strain evidence="2">CCUG 61889</strain>
    </source>
</reference>
<dbReference type="EMBL" id="JBHRZT010000020">
    <property type="protein sequence ID" value="MFC3883233.1"/>
    <property type="molecule type" value="Genomic_DNA"/>
</dbReference>